<evidence type="ECO:0000313" key="3">
    <source>
        <dbReference type="Proteomes" id="UP000502706"/>
    </source>
</evidence>
<keyword evidence="1" id="KW-0812">Transmembrane</keyword>
<feature type="transmembrane region" description="Helical" evidence="1">
    <location>
        <begin position="12"/>
        <end position="33"/>
    </location>
</feature>
<evidence type="ECO:0000313" key="2">
    <source>
        <dbReference type="EMBL" id="QIN78378.1"/>
    </source>
</evidence>
<keyword evidence="1" id="KW-1133">Transmembrane helix</keyword>
<keyword evidence="1" id="KW-0472">Membrane</keyword>
<feature type="transmembrane region" description="Helical" evidence="1">
    <location>
        <begin position="72"/>
        <end position="92"/>
    </location>
</feature>
<sequence length="136" mass="14935">MSEQISRAQKATVWGLALLGAAAAVVSIVFGFYQRFFWFDEALHAYNFFALTLLLAVYAYGAVLAGARTHGYLLVLFITVFGLGLGALWEIAEFGYDHFIARPNVILPKLDTIVDMILDTAGALVAGITCLKMLRR</sequence>
<dbReference type="Pfam" id="PF09997">
    <property type="entry name" value="DUF2238"/>
    <property type="match status" value="1"/>
</dbReference>
<accession>A0A6G8PVZ6</accession>
<organism evidence="2 3">
    <name type="scientific">Rubrobacter marinus</name>
    <dbReference type="NCBI Taxonomy" id="2653852"/>
    <lineage>
        <taxon>Bacteria</taxon>
        <taxon>Bacillati</taxon>
        <taxon>Actinomycetota</taxon>
        <taxon>Rubrobacteria</taxon>
        <taxon>Rubrobacterales</taxon>
        <taxon>Rubrobacteraceae</taxon>
        <taxon>Rubrobacter</taxon>
    </lineage>
</organism>
<proteinExistence type="predicted"/>
<gene>
    <name evidence="2" type="ORF">GBA65_07400</name>
</gene>
<dbReference type="AlphaFoldDB" id="A0A6G8PVZ6"/>
<protein>
    <submittedName>
        <fullName evidence="2">Uncharacterized protein</fullName>
    </submittedName>
</protein>
<dbReference type="KEGG" id="rmar:GBA65_07400"/>
<dbReference type="RefSeq" id="WP_166396053.1">
    <property type="nucleotide sequence ID" value="NZ_CP045121.1"/>
</dbReference>
<evidence type="ECO:0000256" key="1">
    <source>
        <dbReference type="SAM" id="Phobius"/>
    </source>
</evidence>
<feature type="transmembrane region" description="Helical" evidence="1">
    <location>
        <begin position="45"/>
        <end position="65"/>
    </location>
</feature>
<dbReference type="EMBL" id="CP045121">
    <property type="protein sequence ID" value="QIN78378.1"/>
    <property type="molecule type" value="Genomic_DNA"/>
</dbReference>
<reference evidence="2 3" key="1">
    <citation type="submission" date="2019-10" db="EMBL/GenBank/DDBJ databases">
        <title>Rubrobacter sp nov SCSIO 52915 isolated from a deep-sea sediment in the South China Sea.</title>
        <authorList>
            <person name="Chen R.W."/>
        </authorList>
    </citation>
    <scope>NUCLEOTIDE SEQUENCE [LARGE SCALE GENOMIC DNA]</scope>
    <source>
        <strain evidence="2 3">SCSIO 52915</strain>
    </source>
</reference>
<dbReference type="Proteomes" id="UP000502706">
    <property type="component" value="Chromosome"/>
</dbReference>
<keyword evidence="3" id="KW-1185">Reference proteome</keyword>
<feature type="transmembrane region" description="Helical" evidence="1">
    <location>
        <begin position="112"/>
        <end position="134"/>
    </location>
</feature>
<dbReference type="InterPro" id="IPR014509">
    <property type="entry name" value="YjdF-like"/>
</dbReference>
<name>A0A6G8PVZ6_9ACTN</name>